<dbReference type="GO" id="GO:0008107">
    <property type="term" value="F:galactoside 2-alpha-L-fucosyltransferase activity"/>
    <property type="evidence" value="ECO:0007669"/>
    <property type="project" value="InterPro"/>
</dbReference>
<keyword evidence="6" id="KW-1185">Reference proteome</keyword>
<evidence type="ECO:0000256" key="2">
    <source>
        <dbReference type="ARBA" id="ARBA00022679"/>
    </source>
</evidence>
<keyword evidence="3" id="KW-0732">Signal</keyword>
<evidence type="ECO:0000313" key="5">
    <source>
        <dbReference type="EnsemblProtists" id="EKX42632"/>
    </source>
</evidence>
<dbReference type="PaxDb" id="55529-EKX42632"/>
<dbReference type="CDD" id="cd11301">
    <property type="entry name" value="Fut1_Fut2_like"/>
    <property type="match status" value="1"/>
</dbReference>
<dbReference type="HOGENOM" id="CLU_378779_0_0_1"/>
<reference evidence="6" key="2">
    <citation type="submission" date="2012-11" db="EMBL/GenBank/DDBJ databases">
        <authorList>
            <person name="Kuo A."/>
            <person name="Curtis B.A."/>
            <person name="Tanifuji G."/>
            <person name="Burki F."/>
            <person name="Gruber A."/>
            <person name="Irimia M."/>
            <person name="Maruyama S."/>
            <person name="Arias M.C."/>
            <person name="Ball S.G."/>
            <person name="Gile G.H."/>
            <person name="Hirakawa Y."/>
            <person name="Hopkins J.F."/>
            <person name="Rensing S.A."/>
            <person name="Schmutz J."/>
            <person name="Symeonidi A."/>
            <person name="Elias M."/>
            <person name="Eveleigh R.J."/>
            <person name="Herman E.K."/>
            <person name="Klute M.J."/>
            <person name="Nakayama T."/>
            <person name="Obornik M."/>
            <person name="Reyes-Prieto A."/>
            <person name="Armbrust E.V."/>
            <person name="Aves S.J."/>
            <person name="Beiko R.G."/>
            <person name="Coutinho P."/>
            <person name="Dacks J.B."/>
            <person name="Durnford D.G."/>
            <person name="Fast N.M."/>
            <person name="Green B.R."/>
            <person name="Grisdale C."/>
            <person name="Hempe F."/>
            <person name="Henrissat B."/>
            <person name="Hoppner M.P."/>
            <person name="Ishida K.-I."/>
            <person name="Kim E."/>
            <person name="Koreny L."/>
            <person name="Kroth P.G."/>
            <person name="Liu Y."/>
            <person name="Malik S.-B."/>
            <person name="Maier U.G."/>
            <person name="McRose D."/>
            <person name="Mock T."/>
            <person name="Neilson J.A."/>
            <person name="Onodera N.T."/>
            <person name="Poole A.M."/>
            <person name="Pritham E.J."/>
            <person name="Richards T.A."/>
            <person name="Rocap G."/>
            <person name="Roy S.W."/>
            <person name="Sarai C."/>
            <person name="Schaack S."/>
            <person name="Shirato S."/>
            <person name="Slamovits C.H."/>
            <person name="Spencer D.F."/>
            <person name="Suzuki S."/>
            <person name="Worden A.Z."/>
            <person name="Zauner S."/>
            <person name="Barry K."/>
            <person name="Bell C."/>
            <person name="Bharti A.K."/>
            <person name="Crow J.A."/>
            <person name="Grimwood J."/>
            <person name="Kramer R."/>
            <person name="Lindquist E."/>
            <person name="Lucas S."/>
            <person name="Salamov A."/>
            <person name="McFadden G.I."/>
            <person name="Lane C.E."/>
            <person name="Keeling P.J."/>
            <person name="Gray M.W."/>
            <person name="Grigoriev I.V."/>
            <person name="Archibald J.M."/>
        </authorList>
    </citation>
    <scope>NUCLEOTIDE SEQUENCE</scope>
    <source>
        <strain evidence="6">CCMP2712</strain>
    </source>
</reference>
<dbReference type="EnsemblProtists" id="EKX42632">
    <property type="protein sequence ID" value="EKX42632"/>
    <property type="gene ID" value="GUITHDRAFT_141051"/>
</dbReference>
<dbReference type="GO" id="GO:0005975">
    <property type="term" value="P:carbohydrate metabolic process"/>
    <property type="evidence" value="ECO:0007669"/>
    <property type="project" value="InterPro"/>
</dbReference>
<dbReference type="InterPro" id="IPR002516">
    <property type="entry name" value="Glyco_trans_11"/>
</dbReference>
<dbReference type="OrthoDB" id="3226at2759"/>
<dbReference type="PANTHER" id="PTHR11927">
    <property type="entry name" value="GALACTOSIDE 2-L-FUCOSYLTRANSFERASE"/>
    <property type="match status" value="1"/>
</dbReference>
<protein>
    <submittedName>
        <fullName evidence="4 5">Uncharacterized protein</fullName>
    </submittedName>
</protein>
<proteinExistence type="predicted"/>
<dbReference type="Pfam" id="PF01531">
    <property type="entry name" value="Glyco_transf_11"/>
    <property type="match status" value="1"/>
</dbReference>
<evidence type="ECO:0000313" key="6">
    <source>
        <dbReference type="Proteomes" id="UP000011087"/>
    </source>
</evidence>
<keyword evidence="2" id="KW-0808">Transferase</keyword>
<evidence type="ECO:0000256" key="1">
    <source>
        <dbReference type="ARBA" id="ARBA00022676"/>
    </source>
</evidence>
<dbReference type="PANTHER" id="PTHR11927:SF9">
    <property type="entry name" value="L-FUCOSYLTRANSFERASE"/>
    <property type="match status" value="1"/>
</dbReference>
<sequence length="732" mass="83601">MHRTRKGKWQTLFVLLAFILCARCETSELETLDIEEEARQFCLENHYHEACCESRYHGGEIDCSSCSEEVHSSIATCTQTYISEHNKRQRAIHSAPLLRVALLSPLHWSVHDASSSNPLMVSGKIFGIDSTTPPDTHINVLLSGFSEVAVPLSSFCSLNPPLAPCEFRIPVGRDMLGKGTRVLAARLVKGSEWSSSIGPVAELSFRCQPRFLSSWDQNSCWKGFFASTPRYDACLREDGARMVEWRRRRMGKRGGREGEEEEGKGDEKCLQHLWTHKEWKDVSEEDGVGSGDLKCLGREWRSPQRYDGMSLNVTKGQQVGLVLVLRRPRRRELKRFLLELQQQSEDAGIVVFTEDPPTVASILYRVSSSFQVHSIGKQGQEQQVIEAFLSRASETFSTLCALSGQPTSAQDTSWTCSSSSNFPPHLIDTTGVVLPDDNNQQRATSYVFPRLYGLMGNVLFQAPTPRWEVGLPLPQDHKQCAKTFMSSVFSSLMINRLDLTSHEVNDLMYLQEGKCHICHHNLTEDALTASSGTDLMIHGWRQSYKYFWHRRAKMIDAFSLPPHLEQVAQHHLRRLIGEEADREVVSVHIRRGDLLSEKGTLLSLSYYERAFEEFDEDVLFLVFSDDIPWCKSTALFRRLKNVVFVELGIDFLELRMMSMCDHHIVANSTFSVWAAYLHSLPPWRRRRRRRRKRKSKVVCPQIWGRGDEGGKQFGEGEVYPPEWIRIPNDFVR</sequence>
<feature type="chain" id="PRO_5008770855" evidence="3">
    <location>
        <begin position="25"/>
        <end position="732"/>
    </location>
</feature>
<name>L1J2T3_GUITC</name>
<dbReference type="AlphaFoldDB" id="L1J2T3"/>
<feature type="signal peptide" evidence="3">
    <location>
        <begin position="1"/>
        <end position="24"/>
    </location>
</feature>
<dbReference type="KEGG" id="gtt:GUITHDRAFT_141051"/>
<gene>
    <name evidence="4" type="ORF">GUITHDRAFT_141051</name>
</gene>
<keyword evidence="1" id="KW-0328">Glycosyltransferase</keyword>
<dbReference type="RefSeq" id="XP_005829612.1">
    <property type="nucleotide sequence ID" value="XM_005829555.1"/>
</dbReference>
<evidence type="ECO:0000256" key="3">
    <source>
        <dbReference type="SAM" id="SignalP"/>
    </source>
</evidence>
<dbReference type="EMBL" id="JH993015">
    <property type="protein sequence ID" value="EKX42632.1"/>
    <property type="molecule type" value="Genomic_DNA"/>
</dbReference>
<dbReference type="GO" id="GO:0016020">
    <property type="term" value="C:membrane"/>
    <property type="evidence" value="ECO:0007669"/>
    <property type="project" value="InterPro"/>
</dbReference>
<dbReference type="GeneID" id="17299274"/>
<dbReference type="Proteomes" id="UP000011087">
    <property type="component" value="Unassembled WGS sequence"/>
</dbReference>
<evidence type="ECO:0000313" key="4">
    <source>
        <dbReference type="EMBL" id="EKX42632.1"/>
    </source>
</evidence>
<organism evidence="4">
    <name type="scientific">Guillardia theta (strain CCMP2712)</name>
    <name type="common">Cryptophyte</name>
    <dbReference type="NCBI Taxonomy" id="905079"/>
    <lineage>
        <taxon>Eukaryota</taxon>
        <taxon>Cryptophyceae</taxon>
        <taxon>Pyrenomonadales</taxon>
        <taxon>Geminigeraceae</taxon>
        <taxon>Guillardia</taxon>
    </lineage>
</organism>
<reference evidence="5" key="3">
    <citation type="submission" date="2016-03" db="UniProtKB">
        <authorList>
            <consortium name="EnsemblProtists"/>
        </authorList>
    </citation>
    <scope>IDENTIFICATION</scope>
</reference>
<accession>L1J2T3</accession>
<reference evidence="4 6" key="1">
    <citation type="journal article" date="2012" name="Nature">
        <title>Algal genomes reveal evolutionary mosaicism and the fate of nucleomorphs.</title>
        <authorList>
            <consortium name="DOE Joint Genome Institute"/>
            <person name="Curtis B.A."/>
            <person name="Tanifuji G."/>
            <person name="Burki F."/>
            <person name="Gruber A."/>
            <person name="Irimia M."/>
            <person name="Maruyama S."/>
            <person name="Arias M.C."/>
            <person name="Ball S.G."/>
            <person name="Gile G.H."/>
            <person name="Hirakawa Y."/>
            <person name="Hopkins J.F."/>
            <person name="Kuo A."/>
            <person name="Rensing S.A."/>
            <person name="Schmutz J."/>
            <person name="Symeonidi A."/>
            <person name="Elias M."/>
            <person name="Eveleigh R.J."/>
            <person name="Herman E.K."/>
            <person name="Klute M.J."/>
            <person name="Nakayama T."/>
            <person name="Obornik M."/>
            <person name="Reyes-Prieto A."/>
            <person name="Armbrust E.V."/>
            <person name="Aves S.J."/>
            <person name="Beiko R.G."/>
            <person name="Coutinho P."/>
            <person name="Dacks J.B."/>
            <person name="Durnford D.G."/>
            <person name="Fast N.M."/>
            <person name="Green B.R."/>
            <person name="Grisdale C.J."/>
            <person name="Hempel F."/>
            <person name="Henrissat B."/>
            <person name="Hoppner M.P."/>
            <person name="Ishida K."/>
            <person name="Kim E."/>
            <person name="Koreny L."/>
            <person name="Kroth P.G."/>
            <person name="Liu Y."/>
            <person name="Malik S.B."/>
            <person name="Maier U.G."/>
            <person name="McRose D."/>
            <person name="Mock T."/>
            <person name="Neilson J.A."/>
            <person name="Onodera N.T."/>
            <person name="Poole A.M."/>
            <person name="Pritham E.J."/>
            <person name="Richards T.A."/>
            <person name="Rocap G."/>
            <person name="Roy S.W."/>
            <person name="Sarai C."/>
            <person name="Schaack S."/>
            <person name="Shirato S."/>
            <person name="Slamovits C.H."/>
            <person name="Spencer D.F."/>
            <person name="Suzuki S."/>
            <person name="Worden A.Z."/>
            <person name="Zauner S."/>
            <person name="Barry K."/>
            <person name="Bell C."/>
            <person name="Bharti A.K."/>
            <person name="Crow J.A."/>
            <person name="Grimwood J."/>
            <person name="Kramer R."/>
            <person name="Lindquist E."/>
            <person name="Lucas S."/>
            <person name="Salamov A."/>
            <person name="McFadden G.I."/>
            <person name="Lane C.E."/>
            <person name="Keeling P.J."/>
            <person name="Gray M.W."/>
            <person name="Grigoriev I.V."/>
            <person name="Archibald J.M."/>
        </authorList>
    </citation>
    <scope>NUCLEOTIDE SEQUENCE</scope>
    <source>
        <strain evidence="4 6">CCMP2712</strain>
    </source>
</reference>